<reference evidence="1" key="1">
    <citation type="journal article" date="2021" name="PeerJ">
        <title>Extensive microbial diversity within the chicken gut microbiome revealed by metagenomics and culture.</title>
        <authorList>
            <person name="Gilroy R."/>
            <person name="Ravi A."/>
            <person name="Getino M."/>
            <person name="Pursley I."/>
            <person name="Horton D.L."/>
            <person name="Alikhan N.F."/>
            <person name="Baker D."/>
            <person name="Gharbi K."/>
            <person name="Hall N."/>
            <person name="Watson M."/>
            <person name="Adriaenssens E.M."/>
            <person name="Foster-Nyarko E."/>
            <person name="Jarju S."/>
            <person name="Secka A."/>
            <person name="Antonio M."/>
            <person name="Oren A."/>
            <person name="Chaudhuri R.R."/>
            <person name="La Ragione R."/>
            <person name="Hildebrand F."/>
            <person name="Pallen M.J."/>
        </authorList>
    </citation>
    <scope>NUCLEOTIDE SEQUENCE</scope>
    <source>
        <strain evidence="1">ChiGjej1B1-13045</strain>
    </source>
</reference>
<comment type="caution">
    <text evidence="1">The sequence shown here is derived from an EMBL/GenBank/DDBJ whole genome shotgun (WGS) entry which is preliminary data.</text>
</comment>
<dbReference type="AlphaFoldDB" id="A0A9D2D9P7"/>
<evidence type="ECO:0000313" key="2">
    <source>
        <dbReference type="Proteomes" id="UP000824017"/>
    </source>
</evidence>
<evidence type="ECO:0000313" key="1">
    <source>
        <dbReference type="EMBL" id="HIZ12953.1"/>
    </source>
</evidence>
<reference evidence="1" key="2">
    <citation type="submission" date="2021-04" db="EMBL/GenBank/DDBJ databases">
        <authorList>
            <person name="Gilroy R."/>
        </authorList>
    </citation>
    <scope>NUCLEOTIDE SEQUENCE</scope>
    <source>
        <strain evidence="1">ChiGjej1B1-13045</strain>
    </source>
</reference>
<dbReference type="Proteomes" id="UP000824017">
    <property type="component" value="Unassembled WGS sequence"/>
</dbReference>
<name>A0A9D2D9P7_9FIRM</name>
<dbReference type="EMBL" id="DXCD01000089">
    <property type="protein sequence ID" value="HIZ12953.1"/>
    <property type="molecule type" value="Genomic_DNA"/>
</dbReference>
<sequence length="85" mass="9975">MRLFDEQTGYLRLDEIVQERQTFQKAMEDGKVTDTEMKEQAELVLTLLQELEDRLSDEDEKLVADALCELAVLYEMNAFREEQEG</sequence>
<gene>
    <name evidence="1" type="ORF">H9817_03360</name>
</gene>
<protein>
    <submittedName>
        <fullName evidence="1">Uncharacterized protein</fullName>
    </submittedName>
</protein>
<proteinExistence type="predicted"/>
<accession>A0A9D2D9P7</accession>
<organism evidence="1 2">
    <name type="scientific">Candidatus Mediterraneibacter stercorigallinarum</name>
    <dbReference type="NCBI Taxonomy" id="2838686"/>
    <lineage>
        <taxon>Bacteria</taxon>
        <taxon>Bacillati</taxon>
        <taxon>Bacillota</taxon>
        <taxon>Clostridia</taxon>
        <taxon>Lachnospirales</taxon>
        <taxon>Lachnospiraceae</taxon>
        <taxon>Mediterraneibacter</taxon>
    </lineage>
</organism>